<dbReference type="InterPro" id="IPR002559">
    <property type="entry name" value="Transposase_11"/>
</dbReference>
<proteinExistence type="predicted"/>
<organism evidence="3 4">
    <name type="scientific">Pseudonocardia sulfidoxydans NBRC 16205</name>
    <dbReference type="NCBI Taxonomy" id="1223511"/>
    <lineage>
        <taxon>Bacteria</taxon>
        <taxon>Bacillati</taxon>
        <taxon>Actinomycetota</taxon>
        <taxon>Actinomycetes</taxon>
        <taxon>Pseudonocardiales</taxon>
        <taxon>Pseudonocardiaceae</taxon>
        <taxon>Pseudonocardia</taxon>
    </lineage>
</organism>
<gene>
    <name evidence="3" type="ORF">PSU4_61050</name>
</gene>
<evidence type="ECO:0000313" key="3">
    <source>
        <dbReference type="EMBL" id="GEL27151.1"/>
    </source>
</evidence>
<evidence type="ECO:0000259" key="2">
    <source>
        <dbReference type="Pfam" id="PF01609"/>
    </source>
</evidence>
<feature type="compositionally biased region" description="Basic residues" evidence="1">
    <location>
        <begin position="182"/>
        <end position="193"/>
    </location>
</feature>
<feature type="region of interest" description="Disordered" evidence="1">
    <location>
        <begin position="1"/>
        <end position="20"/>
    </location>
</feature>
<feature type="region of interest" description="Disordered" evidence="1">
    <location>
        <begin position="99"/>
        <end position="193"/>
    </location>
</feature>
<evidence type="ECO:0000256" key="1">
    <source>
        <dbReference type="SAM" id="MobiDB-lite"/>
    </source>
</evidence>
<feature type="compositionally biased region" description="Basic residues" evidence="1">
    <location>
        <begin position="119"/>
        <end position="131"/>
    </location>
</feature>
<feature type="domain" description="Transposase IS4-like" evidence="2">
    <location>
        <begin position="6"/>
        <end position="103"/>
    </location>
</feature>
<accession>A0A511DQN0</accession>
<sequence>MDPDTRHAHKTRNQRRDGYKAHLVVEPDTGIITATALTPASGSQHSDAAVGIELLARDQTLPDTTSETGERHPDEADQPVVEVLADSAYGTGDMLAALADRRASGGHQTLPATPDRRGRVQHRRLHHRRGRGPGELPERAHHPLDPESLRGLRGPLPRLPTRHPLHHLGGGADPAAAPPRRPAPRSPRRSPRP</sequence>
<dbReference type="GO" id="GO:0006313">
    <property type="term" value="P:DNA transposition"/>
    <property type="evidence" value="ECO:0007669"/>
    <property type="project" value="InterPro"/>
</dbReference>
<dbReference type="EMBL" id="BJVJ01000168">
    <property type="protein sequence ID" value="GEL27151.1"/>
    <property type="molecule type" value="Genomic_DNA"/>
</dbReference>
<dbReference type="Pfam" id="PF01609">
    <property type="entry name" value="DDE_Tnp_1"/>
    <property type="match status" value="1"/>
</dbReference>
<protein>
    <recommendedName>
        <fullName evidence="2">Transposase IS4-like domain-containing protein</fullName>
    </recommendedName>
</protein>
<dbReference type="AlphaFoldDB" id="A0A511DQN0"/>
<comment type="caution">
    <text evidence="3">The sequence shown here is derived from an EMBL/GenBank/DDBJ whole genome shotgun (WGS) entry which is preliminary data.</text>
</comment>
<feature type="compositionally biased region" description="Basic and acidic residues" evidence="1">
    <location>
        <begin position="136"/>
        <end position="150"/>
    </location>
</feature>
<dbReference type="Proteomes" id="UP000321685">
    <property type="component" value="Unassembled WGS sequence"/>
</dbReference>
<evidence type="ECO:0000313" key="4">
    <source>
        <dbReference type="Proteomes" id="UP000321685"/>
    </source>
</evidence>
<reference evidence="3 4" key="1">
    <citation type="submission" date="2019-07" db="EMBL/GenBank/DDBJ databases">
        <title>Whole genome shotgun sequence of Pseudonocardia sulfidoxydans NBRC 16205.</title>
        <authorList>
            <person name="Hosoyama A."/>
            <person name="Uohara A."/>
            <person name="Ohji S."/>
            <person name="Ichikawa N."/>
        </authorList>
    </citation>
    <scope>NUCLEOTIDE SEQUENCE [LARGE SCALE GENOMIC DNA]</scope>
    <source>
        <strain evidence="3 4">NBRC 16205</strain>
    </source>
</reference>
<keyword evidence="4" id="KW-1185">Reference proteome</keyword>
<dbReference type="GO" id="GO:0004803">
    <property type="term" value="F:transposase activity"/>
    <property type="evidence" value="ECO:0007669"/>
    <property type="project" value="InterPro"/>
</dbReference>
<dbReference type="GO" id="GO:0003677">
    <property type="term" value="F:DNA binding"/>
    <property type="evidence" value="ECO:0007669"/>
    <property type="project" value="InterPro"/>
</dbReference>
<name>A0A511DQN0_9PSEU</name>